<keyword evidence="2" id="KW-1185">Reference proteome</keyword>
<dbReference type="RefSeq" id="WP_150098135.1">
    <property type="nucleotide sequence ID" value="NZ_VWPL01000023.1"/>
</dbReference>
<proteinExistence type="predicted"/>
<dbReference type="Proteomes" id="UP000323886">
    <property type="component" value="Unassembled WGS sequence"/>
</dbReference>
<reference evidence="1 2" key="1">
    <citation type="submission" date="2019-09" db="EMBL/GenBank/DDBJ databases">
        <title>Draft Whole-Genome sequence of Blastochloris sulfoviridis DSM 729.</title>
        <authorList>
            <person name="Meyer T.E."/>
            <person name="Kyndt J.A."/>
        </authorList>
    </citation>
    <scope>NUCLEOTIDE SEQUENCE [LARGE SCALE GENOMIC DNA]</scope>
    <source>
        <strain evidence="1 2">DSM 729</strain>
    </source>
</reference>
<name>A0A5M6HTJ4_9HYPH</name>
<comment type="caution">
    <text evidence="1">The sequence shown here is derived from an EMBL/GenBank/DDBJ whole genome shotgun (WGS) entry which is preliminary data.</text>
</comment>
<protein>
    <submittedName>
        <fullName evidence="1">Uncharacterized protein</fullName>
    </submittedName>
</protein>
<sequence>MADLDTLRQRLSLLKEDLASPTHSVREGEREMTARSVADIRKAIADIEAEIAAAEGRPAGKIVHLRNTRGW</sequence>
<evidence type="ECO:0000313" key="2">
    <source>
        <dbReference type="Proteomes" id="UP000323886"/>
    </source>
</evidence>
<dbReference type="OrthoDB" id="9943675at2"/>
<gene>
    <name evidence="1" type="ORF">F1193_12435</name>
</gene>
<evidence type="ECO:0000313" key="1">
    <source>
        <dbReference type="EMBL" id="KAA5599233.1"/>
    </source>
</evidence>
<dbReference type="AlphaFoldDB" id="A0A5M6HTJ4"/>
<dbReference type="NCBIfam" id="NF047331">
    <property type="entry name" value="phage_HTJ"/>
    <property type="match status" value="1"/>
</dbReference>
<organism evidence="1 2">
    <name type="scientific">Blastochloris sulfoviridis</name>
    <dbReference type="NCBI Taxonomy" id="50712"/>
    <lineage>
        <taxon>Bacteria</taxon>
        <taxon>Pseudomonadati</taxon>
        <taxon>Pseudomonadota</taxon>
        <taxon>Alphaproteobacteria</taxon>
        <taxon>Hyphomicrobiales</taxon>
        <taxon>Blastochloridaceae</taxon>
        <taxon>Blastochloris</taxon>
    </lineage>
</organism>
<accession>A0A5M6HTJ4</accession>
<dbReference type="EMBL" id="VWPL01000023">
    <property type="protein sequence ID" value="KAA5599233.1"/>
    <property type="molecule type" value="Genomic_DNA"/>
</dbReference>